<organism evidence="1 2">
    <name type="scientific">Mesorhizobium calcicola</name>
    <dbReference type="NCBI Taxonomy" id="1300310"/>
    <lineage>
        <taxon>Bacteria</taxon>
        <taxon>Pseudomonadati</taxon>
        <taxon>Pseudomonadota</taxon>
        <taxon>Alphaproteobacteria</taxon>
        <taxon>Hyphomicrobiales</taxon>
        <taxon>Phyllobacteriaceae</taxon>
        <taxon>Mesorhizobium</taxon>
    </lineage>
</organism>
<proteinExistence type="predicted"/>
<reference evidence="2" key="1">
    <citation type="journal article" date="2019" name="Int. J. Syst. Evol. Microbiol.">
        <title>The Global Catalogue of Microorganisms (GCM) 10K type strain sequencing project: providing services to taxonomists for standard genome sequencing and annotation.</title>
        <authorList>
            <consortium name="The Broad Institute Genomics Platform"/>
            <consortium name="The Broad Institute Genome Sequencing Center for Infectious Disease"/>
            <person name="Wu L."/>
            <person name="Ma J."/>
        </authorList>
    </citation>
    <scope>NUCLEOTIDE SEQUENCE [LARGE SCALE GENOMIC DNA]</scope>
    <source>
        <strain evidence="2">CGMCC 1.16226</strain>
    </source>
</reference>
<name>A0ABW4WE47_9HYPH</name>
<sequence length="80" mass="8836">MASVALFNDPLKRQREQAEKPENRLFRRLLTALHWFRQSFSARANEDEAIVALAVAFETLLTDHYGLGAADGFVAGSASA</sequence>
<dbReference type="RefSeq" id="WP_379018664.1">
    <property type="nucleotide sequence ID" value="NZ_JBHUGY010000019.1"/>
</dbReference>
<accession>A0ABW4WE47</accession>
<dbReference type="EMBL" id="JBHUGY010000019">
    <property type="protein sequence ID" value="MFD2053744.1"/>
    <property type="molecule type" value="Genomic_DNA"/>
</dbReference>
<evidence type="ECO:0000313" key="2">
    <source>
        <dbReference type="Proteomes" id="UP001597349"/>
    </source>
</evidence>
<protein>
    <submittedName>
        <fullName evidence="1">Uncharacterized protein</fullName>
    </submittedName>
</protein>
<comment type="caution">
    <text evidence="1">The sequence shown here is derived from an EMBL/GenBank/DDBJ whole genome shotgun (WGS) entry which is preliminary data.</text>
</comment>
<keyword evidence="2" id="KW-1185">Reference proteome</keyword>
<dbReference type="Proteomes" id="UP001597349">
    <property type="component" value="Unassembled WGS sequence"/>
</dbReference>
<evidence type="ECO:0000313" key="1">
    <source>
        <dbReference type="EMBL" id="MFD2053744.1"/>
    </source>
</evidence>
<gene>
    <name evidence="1" type="ORF">ACFSQT_11815</name>
</gene>